<dbReference type="Proteomes" id="UP000250918">
    <property type="component" value="Unassembled WGS sequence"/>
</dbReference>
<reference evidence="2 3" key="1">
    <citation type="journal article" date="2018" name="ISME J.">
        <title>A methanotrophic archaeon couples anaerobic oxidation of methane to Fe(III) reduction.</title>
        <authorList>
            <person name="Cai C."/>
            <person name="Leu A.O."/>
            <person name="Xie G.J."/>
            <person name="Guo J."/>
            <person name="Feng Y."/>
            <person name="Zhao J.X."/>
            <person name="Tyson G.W."/>
            <person name="Yuan Z."/>
            <person name="Hu S."/>
        </authorList>
    </citation>
    <scope>NUCLEOTIDE SEQUENCE [LARGE SCALE GENOMIC DNA]</scope>
    <source>
        <strain evidence="2">FeB_12</strain>
    </source>
</reference>
<dbReference type="AlphaFoldDB" id="A0A855XDW8"/>
<dbReference type="SUPFAM" id="SSF49313">
    <property type="entry name" value="Cadherin-like"/>
    <property type="match status" value="2"/>
</dbReference>
<dbReference type="InterPro" id="IPR013783">
    <property type="entry name" value="Ig-like_fold"/>
</dbReference>
<dbReference type="GO" id="GO:0005509">
    <property type="term" value="F:calcium ion binding"/>
    <property type="evidence" value="ECO:0007669"/>
    <property type="project" value="InterPro"/>
</dbReference>
<dbReference type="InterPro" id="IPR015919">
    <property type="entry name" value="Cadherin-like_sf"/>
</dbReference>
<feature type="non-terminal residue" evidence="2">
    <location>
        <position position="447"/>
    </location>
</feature>
<sequence>MMQKRNLYSLLLISFIAVFAASMAFANTVTFETKNVARCTNANGLITANVTADSISAVEIIVEVSGDANTPVSFTWDAGFAPLWTKVVDDTTGVDGTLPDTIRIAAMLLNPSDGALAAGTYTVGRVNFGTKNLCAGTINLMQAVFQYPIPATVQTQFVDAATSTILPVVVTDGVVSIVNQAPTLDAVANATLPFGQTYTGTLVGHDADACEKLRYFKVSGPAAFTVAQATGAMSWTTTGADVCENIITVKVVDSCGAEAQRSFTVTVTNQPPVITCTNPAPAVLGDVVTGSVSATDPDHGPADPLYSVVSFTGPGTVTINPATGAFSWPTVYNDASYLGTFTLCVKATDGANLCTASPNNADTCCLQITTVWGKVVVEKVHDQLQGQFTDVDVMLGTNYPVGGFDLLLFYDASALALQKVDPGKFITDCKWEYFTYRYGANGNCGSA</sequence>
<dbReference type="CDD" id="cd11304">
    <property type="entry name" value="Cadherin_repeat"/>
    <property type="match status" value="1"/>
</dbReference>
<keyword evidence="1" id="KW-0732">Signal</keyword>
<organism evidence="2 3">
    <name type="scientific">candidate division GN15 bacterium</name>
    <dbReference type="NCBI Taxonomy" id="2072418"/>
    <lineage>
        <taxon>Bacteria</taxon>
        <taxon>candidate division GN15</taxon>
    </lineage>
</organism>
<gene>
    <name evidence="2" type="ORF">C3F09_00545</name>
</gene>
<protein>
    <recommendedName>
        <fullName evidence="4">Cadherin domain-containing protein</fullName>
    </recommendedName>
</protein>
<evidence type="ECO:0008006" key="4">
    <source>
        <dbReference type="Google" id="ProtNLM"/>
    </source>
</evidence>
<dbReference type="EMBL" id="PQAP01000002">
    <property type="protein sequence ID" value="PWB76311.1"/>
    <property type="molecule type" value="Genomic_DNA"/>
</dbReference>
<evidence type="ECO:0000313" key="3">
    <source>
        <dbReference type="Proteomes" id="UP000250918"/>
    </source>
</evidence>
<comment type="caution">
    <text evidence="2">The sequence shown here is derived from an EMBL/GenBank/DDBJ whole genome shotgun (WGS) entry which is preliminary data.</text>
</comment>
<name>A0A855XDW8_9BACT</name>
<dbReference type="GO" id="GO:0016020">
    <property type="term" value="C:membrane"/>
    <property type="evidence" value="ECO:0007669"/>
    <property type="project" value="InterPro"/>
</dbReference>
<feature type="signal peptide" evidence="1">
    <location>
        <begin position="1"/>
        <end position="26"/>
    </location>
</feature>
<accession>A0A855XDW8</accession>
<evidence type="ECO:0000256" key="1">
    <source>
        <dbReference type="SAM" id="SignalP"/>
    </source>
</evidence>
<dbReference type="Gene3D" id="2.60.40.10">
    <property type="entry name" value="Immunoglobulins"/>
    <property type="match status" value="1"/>
</dbReference>
<feature type="chain" id="PRO_5032954937" description="Cadherin domain-containing protein" evidence="1">
    <location>
        <begin position="27"/>
        <end position="447"/>
    </location>
</feature>
<proteinExistence type="predicted"/>
<evidence type="ECO:0000313" key="2">
    <source>
        <dbReference type="EMBL" id="PWB76311.1"/>
    </source>
</evidence>